<evidence type="ECO:0000313" key="3">
    <source>
        <dbReference type="Proteomes" id="UP000008524"/>
    </source>
</evidence>
<dbReference type="GeneID" id="3660648"/>
<dbReference type="Proteomes" id="UP000008524">
    <property type="component" value="Chromosome 9"/>
</dbReference>
<dbReference type="InParanoid" id="Q38E41"/>
<evidence type="ECO:0000256" key="1">
    <source>
        <dbReference type="SAM" id="Phobius"/>
    </source>
</evidence>
<reference evidence="2 3" key="1">
    <citation type="journal article" date="2005" name="Science">
        <title>Comparative genomics of trypanosomatid parasitic protozoa.</title>
        <authorList>
            <person name="El-Sayed N.M."/>
            <person name="Myler P.J."/>
            <person name="Blandin G."/>
            <person name="Berriman M."/>
            <person name="Crabtree J."/>
            <person name="Aggarwal G."/>
            <person name="Caler E."/>
            <person name="Renauld H."/>
            <person name="Worthey E.A."/>
            <person name="Hertz-Fowler C."/>
            <person name="Ghedin E."/>
            <person name="Peacock C."/>
            <person name="Bartholomeu D.C."/>
            <person name="Haas B.J."/>
            <person name="Tran A.N."/>
            <person name="Wortman J.R."/>
            <person name="Alsmark U.C."/>
            <person name="Angiuoli S."/>
            <person name="Anupama A."/>
            <person name="Badger J."/>
            <person name="Bringaud F."/>
            <person name="Cadag E."/>
            <person name="Carlton J.M."/>
            <person name="Cerqueira G.C."/>
            <person name="Creasy T."/>
            <person name="Delcher A.L."/>
            <person name="Djikeng A."/>
            <person name="Embley T.M."/>
            <person name="Hauser C."/>
            <person name="Ivens A.C."/>
            <person name="Kummerfeld S.K."/>
            <person name="Pereira-Leal J.B."/>
            <person name="Nilsson D."/>
            <person name="Peterson J."/>
            <person name="Salzberg S.L."/>
            <person name="Shallom J."/>
            <person name="Silva J.C."/>
            <person name="Sundaram J."/>
            <person name="Westenberger S."/>
            <person name="White O."/>
            <person name="Melville S.E."/>
            <person name="Donelson J.E."/>
            <person name="Andersson B."/>
            <person name="Stuart K.D."/>
            <person name="Hall N."/>
        </authorList>
    </citation>
    <scope>NUCLEOTIDE SEQUENCE [LARGE SCALE GENOMIC DNA]</scope>
    <source>
        <strain evidence="2 3">927/4 GUTat10.1</strain>
    </source>
</reference>
<dbReference type="PaxDb" id="5691-EAN76929"/>
<feature type="transmembrane region" description="Helical" evidence="1">
    <location>
        <begin position="38"/>
        <end position="60"/>
    </location>
</feature>
<keyword evidence="1" id="KW-0812">Transmembrane</keyword>
<keyword evidence="1" id="KW-0472">Membrane</keyword>
<dbReference type="KEGG" id="tbr:Tb09.211.1140"/>
<reference evidence="2 3" key="2">
    <citation type="journal article" date="2005" name="Science">
        <title>The genome of the African trypanosome Trypanosoma brucei.</title>
        <authorList>
            <person name="Berriman M."/>
            <person name="Ghedin E."/>
            <person name="Hertz-Fowler C."/>
            <person name="Blandin G."/>
            <person name="Renauld H."/>
            <person name="Bartholomeu D.C."/>
            <person name="Lennard N.J."/>
            <person name="Caler E."/>
            <person name="Hamlin N.E."/>
            <person name="Haas B."/>
            <person name="Bohme U."/>
            <person name="Hannick L."/>
            <person name="Aslett M.A."/>
            <person name="Shallom J."/>
            <person name="Marcello L."/>
            <person name="Hou L."/>
            <person name="Wickstead B."/>
            <person name="Alsmark U.C."/>
            <person name="Arrowsmith C."/>
            <person name="Atkin R.J."/>
            <person name="Barron A.J."/>
            <person name="Bringaud F."/>
            <person name="Brooks K."/>
            <person name="Carrington M."/>
            <person name="Cherevach I."/>
            <person name="Chillingworth T.J."/>
            <person name="Churcher C."/>
            <person name="Clark L.N."/>
            <person name="Corton C.H."/>
            <person name="Cronin A."/>
            <person name="Davies R.M."/>
            <person name="Doggett J."/>
            <person name="Djikeng A."/>
            <person name="Feldblyum T."/>
            <person name="Field M.C."/>
            <person name="Fraser A."/>
            <person name="Goodhead I."/>
            <person name="Hance Z."/>
            <person name="Harper D."/>
            <person name="Harris B.R."/>
            <person name="Hauser H."/>
            <person name="Hostetler J."/>
            <person name="Ivens A."/>
            <person name="Jagels K."/>
            <person name="Johnson D."/>
            <person name="Johnson J."/>
            <person name="Jones K."/>
            <person name="Kerhornou A.X."/>
            <person name="Koo H."/>
            <person name="Larke N."/>
            <person name="Landfear S."/>
            <person name="Larkin C."/>
            <person name="Leech V."/>
            <person name="Line A."/>
            <person name="Lord A."/>
            <person name="Macleod A."/>
            <person name="Mooney P.J."/>
            <person name="Moule S."/>
            <person name="Martin D.M."/>
            <person name="Morgan G.W."/>
            <person name="Mungall K."/>
            <person name="Norbertczak H."/>
            <person name="Ormond D."/>
            <person name="Pai G."/>
            <person name="Peacock C.S."/>
            <person name="Peterson J."/>
            <person name="Quail M.A."/>
            <person name="Rabbinowitsch E."/>
            <person name="Rajandream M.A."/>
            <person name="Reitter C."/>
            <person name="Salzberg S.L."/>
            <person name="Sanders M."/>
            <person name="Schobel S."/>
            <person name="Sharp S."/>
            <person name="Simmonds M."/>
            <person name="Simpson A.J."/>
            <person name="Tallon L."/>
            <person name="Turner C.M."/>
            <person name="Tait A."/>
            <person name="Tivey A.R."/>
            <person name="Van Aken S."/>
            <person name="Walker D."/>
            <person name="Wanless D."/>
            <person name="Wang S."/>
            <person name="White B."/>
            <person name="White O."/>
            <person name="Whitehead S."/>
            <person name="Woodward J."/>
            <person name="Wortman J."/>
            <person name="Adams M.D."/>
            <person name="Embley T.M."/>
            <person name="Gull K."/>
            <person name="Ullu E."/>
            <person name="Barry J.D."/>
            <person name="Fairlamb A.H."/>
            <person name="Opperdoes F."/>
            <person name="Barrell B.G."/>
            <person name="Donelson J.E."/>
            <person name="Hall N."/>
            <person name="Fraser C.M."/>
            <person name="Melville S.E."/>
            <person name="El-Sayed N.M."/>
        </authorList>
    </citation>
    <scope>NUCLEOTIDE SEQUENCE [LARGE SCALE GENOMIC DNA]</scope>
    <source>
        <strain evidence="2 3">927/4 GUTat10.1</strain>
    </source>
</reference>
<gene>
    <name evidence="2" type="ORF">Tb09.211.1140</name>
</gene>
<name>Q38E41_TRYB2</name>
<dbReference type="AlphaFoldDB" id="Q38E41"/>
<proteinExistence type="predicted"/>
<evidence type="ECO:0000313" key="2">
    <source>
        <dbReference type="EMBL" id="EAN76929.1"/>
    </source>
</evidence>
<dbReference type="RefSeq" id="XP_827259.1">
    <property type="nucleotide sequence ID" value="XM_822166.1"/>
</dbReference>
<keyword evidence="1" id="KW-1133">Transmembrane helix</keyword>
<organism evidence="2 3">
    <name type="scientific">Trypanosoma brucei brucei (strain 927/4 GUTat10.1)</name>
    <dbReference type="NCBI Taxonomy" id="185431"/>
    <lineage>
        <taxon>Eukaryota</taxon>
        <taxon>Discoba</taxon>
        <taxon>Euglenozoa</taxon>
        <taxon>Kinetoplastea</taxon>
        <taxon>Metakinetoplastina</taxon>
        <taxon>Trypanosomatida</taxon>
        <taxon>Trypanosomatidae</taxon>
        <taxon>Trypanosoma</taxon>
    </lineage>
</organism>
<accession>Q38E41</accession>
<sequence>MLIIPESGVEMEVFTAFHERFCGIVTGVPNLLSWYYPAAIHMVNVPSFVLALSLSLSFTVQHLFHSSQKKKALLVSHL</sequence>
<dbReference type="EMBL" id="CM000207">
    <property type="protein sequence ID" value="EAN76929.1"/>
    <property type="molecule type" value="Genomic_DNA"/>
</dbReference>
<protein>
    <submittedName>
        <fullName evidence="2">Uncharacterized protein</fullName>
    </submittedName>
</protein>
<keyword evidence="3" id="KW-1185">Reference proteome</keyword>